<evidence type="ECO:0000259" key="2">
    <source>
        <dbReference type="Pfam" id="PF08450"/>
    </source>
</evidence>
<dbReference type="InterPro" id="IPR013658">
    <property type="entry name" value="SGL"/>
</dbReference>
<evidence type="ECO:0000256" key="1">
    <source>
        <dbReference type="ARBA" id="ARBA00008853"/>
    </source>
</evidence>
<keyword evidence="4" id="KW-1185">Reference proteome</keyword>
<dbReference type="PANTHER" id="PTHR10907:SF47">
    <property type="entry name" value="REGUCALCIN"/>
    <property type="match status" value="1"/>
</dbReference>
<reference evidence="3 4" key="1">
    <citation type="submission" date="2018-06" db="EMBL/GenBank/DDBJ databases">
        <title>Complete Genomes of Monosporascus.</title>
        <authorList>
            <person name="Robinson A.J."/>
            <person name="Natvig D.O."/>
        </authorList>
    </citation>
    <scope>NUCLEOTIDE SEQUENCE [LARGE SCALE GENOMIC DNA]</scope>
    <source>
        <strain evidence="3 4">CBS 609.92</strain>
    </source>
</reference>
<evidence type="ECO:0000313" key="3">
    <source>
        <dbReference type="EMBL" id="RYO84809.1"/>
    </source>
</evidence>
<sequence>MSAKPSFQTWTVTEPYLNLHCALGEGPFHEKATNNLRFVDIIGKRLHAVDLEKGPESVTTLQLDTPISVTANVAGLDPRQKIAIGVKYGLALLDRASGKYEYIARFGADNERLRANDGAADPHGRFWLGTMTDFTHMPFQPEGTLYVFDGAKSVRSKKHPMTIPNSISWSPDGKTMYFTDTAEDTIYACDYSSDDNAISNERVFYKHTGPGSPDGHRVDVDGNLWSTFYGGSNVLKISPSGEVIGEIKLPTKNITCTQFVGTELFITTAAMKEGEGTAEEVEKGGALFRVDVGVQGLDLYEFKLSIGLGPKSPDVRS</sequence>
<comment type="similarity">
    <text evidence="1">Belongs to the SMP-30/CGR1 family.</text>
</comment>
<name>A0ABY0H5C6_9PEZI</name>
<comment type="caution">
    <text evidence="3">The sequence shown here is derived from an EMBL/GenBank/DDBJ whole genome shotgun (WGS) entry which is preliminary data.</text>
</comment>
<evidence type="ECO:0000313" key="4">
    <source>
        <dbReference type="Proteomes" id="UP000294003"/>
    </source>
</evidence>
<dbReference type="InterPro" id="IPR011042">
    <property type="entry name" value="6-blade_b-propeller_TolB-like"/>
</dbReference>
<dbReference type="PRINTS" id="PR01790">
    <property type="entry name" value="SMP30FAMILY"/>
</dbReference>
<dbReference type="InterPro" id="IPR005511">
    <property type="entry name" value="SMP-30"/>
</dbReference>
<dbReference type="Proteomes" id="UP000294003">
    <property type="component" value="Unassembled WGS sequence"/>
</dbReference>
<dbReference type="Pfam" id="PF08450">
    <property type="entry name" value="SGL"/>
    <property type="match status" value="1"/>
</dbReference>
<dbReference type="SUPFAM" id="SSF63829">
    <property type="entry name" value="Calcium-dependent phosphotriesterase"/>
    <property type="match status" value="1"/>
</dbReference>
<dbReference type="EMBL" id="QJNS01000153">
    <property type="protein sequence ID" value="RYO84809.1"/>
    <property type="molecule type" value="Genomic_DNA"/>
</dbReference>
<dbReference type="Gene3D" id="2.120.10.30">
    <property type="entry name" value="TolB, C-terminal domain"/>
    <property type="match status" value="1"/>
</dbReference>
<dbReference type="PANTHER" id="PTHR10907">
    <property type="entry name" value="REGUCALCIN"/>
    <property type="match status" value="1"/>
</dbReference>
<protein>
    <recommendedName>
        <fullName evidence="2">SMP-30/Gluconolactonase/LRE-like region domain-containing protein</fullName>
    </recommendedName>
</protein>
<organism evidence="3 4">
    <name type="scientific">Monosporascus cannonballus</name>
    <dbReference type="NCBI Taxonomy" id="155416"/>
    <lineage>
        <taxon>Eukaryota</taxon>
        <taxon>Fungi</taxon>
        <taxon>Dikarya</taxon>
        <taxon>Ascomycota</taxon>
        <taxon>Pezizomycotina</taxon>
        <taxon>Sordariomycetes</taxon>
        <taxon>Xylariomycetidae</taxon>
        <taxon>Xylariales</taxon>
        <taxon>Xylariales incertae sedis</taxon>
        <taxon>Monosporascus</taxon>
    </lineage>
</organism>
<accession>A0ABY0H5C6</accession>
<proteinExistence type="inferred from homology"/>
<feature type="domain" description="SMP-30/Gluconolactonase/LRE-like region" evidence="2">
    <location>
        <begin position="23"/>
        <end position="269"/>
    </location>
</feature>
<gene>
    <name evidence="3" type="ORF">DL762_005470</name>
</gene>